<evidence type="ECO:0000313" key="2">
    <source>
        <dbReference type="EMBL" id="KAK6634980.1"/>
    </source>
</evidence>
<dbReference type="EMBL" id="JAWJWF010000003">
    <property type="protein sequence ID" value="KAK6634980.1"/>
    <property type="molecule type" value="Genomic_DNA"/>
</dbReference>
<proteinExistence type="predicted"/>
<dbReference type="Proteomes" id="UP001359485">
    <property type="component" value="Unassembled WGS sequence"/>
</dbReference>
<reference evidence="2 3" key="1">
    <citation type="submission" date="2023-09" db="EMBL/GenBank/DDBJ databases">
        <title>Genomes of two closely related lineages of the louse Polyplax serrata with different host specificities.</title>
        <authorList>
            <person name="Martinu J."/>
            <person name="Tarabai H."/>
            <person name="Stefka J."/>
            <person name="Hypsa V."/>
        </authorList>
    </citation>
    <scope>NUCLEOTIDE SEQUENCE [LARGE SCALE GENOMIC DNA]</scope>
    <source>
        <strain evidence="2">98ZLc_SE</strain>
    </source>
</reference>
<protein>
    <submittedName>
        <fullName evidence="2">Uncharacterized protein</fullName>
    </submittedName>
</protein>
<accession>A0ABR1B5K0</accession>
<feature type="region of interest" description="Disordered" evidence="1">
    <location>
        <begin position="33"/>
        <end position="65"/>
    </location>
</feature>
<sequence length="65" mass="7086">MANSSAYSGTTKTYDINRSFCVANAPCGHKLKRKRLRSGRIQQQPQQRRPFTATSCRQGAGGGAL</sequence>
<name>A0ABR1B5K0_POLSC</name>
<evidence type="ECO:0000313" key="3">
    <source>
        <dbReference type="Proteomes" id="UP001359485"/>
    </source>
</evidence>
<comment type="caution">
    <text evidence="2">The sequence shown here is derived from an EMBL/GenBank/DDBJ whole genome shotgun (WGS) entry which is preliminary data.</text>
</comment>
<keyword evidence="3" id="KW-1185">Reference proteome</keyword>
<organism evidence="2 3">
    <name type="scientific">Polyplax serrata</name>
    <name type="common">Common mouse louse</name>
    <dbReference type="NCBI Taxonomy" id="468196"/>
    <lineage>
        <taxon>Eukaryota</taxon>
        <taxon>Metazoa</taxon>
        <taxon>Ecdysozoa</taxon>
        <taxon>Arthropoda</taxon>
        <taxon>Hexapoda</taxon>
        <taxon>Insecta</taxon>
        <taxon>Pterygota</taxon>
        <taxon>Neoptera</taxon>
        <taxon>Paraneoptera</taxon>
        <taxon>Psocodea</taxon>
        <taxon>Troctomorpha</taxon>
        <taxon>Phthiraptera</taxon>
        <taxon>Anoplura</taxon>
        <taxon>Polyplacidae</taxon>
        <taxon>Polyplax</taxon>
    </lineage>
</organism>
<gene>
    <name evidence="2" type="ORF">RUM44_000229</name>
</gene>
<evidence type="ECO:0000256" key="1">
    <source>
        <dbReference type="SAM" id="MobiDB-lite"/>
    </source>
</evidence>